<dbReference type="InterPro" id="IPR012341">
    <property type="entry name" value="6hp_glycosidase-like_sf"/>
</dbReference>
<accession>A0AAU7V8K6</accession>
<dbReference type="KEGG" id="sapp:SAC06_08135"/>
<dbReference type="InterPro" id="IPR008928">
    <property type="entry name" value="6-hairpin_glycosidase_sf"/>
</dbReference>
<dbReference type="SUPFAM" id="SSF48208">
    <property type="entry name" value="Six-hairpin glycosidases"/>
    <property type="match status" value="1"/>
</dbReference>
<gene>
    <name evidence="3" type="ORF">SAC06_08135</name>
</gene>
<comment type="similarity">
    <text evidence="1">Belongs to the N-acylglucosamine 2-epimerase family.</text>
</comment>
<evidence type="ECO:0000256" key="1">
    <source>
        <dbReference type="ARBA" id="ARBA00008558"/>
    </source>
</evidence>
<dbReference type="GO" id="GO:0005975">
    <property type="term" value="P:carbohydrate metabolic process"/>
    <property type="evidence" value="ECO:0007669"/>
    <property type="project" value="InterPro"/>
</dbReference>
<dbReference type="GO" id="GO:0016853">
    <property type="term" value="F:isomerase activity"/>
    <property type="evidence" value="ECO:0007669"/>
    <property type="project" value="UniProtKB-KW"/>
</dbReference>
<sequence>MDRIKTPPALDYSRQFPALLEFATGARVDNGFGYLGPDGQVVPDRPAELWITCRMTHVFALADLLGYPRARELAEHGVRSLRGAFHDDEFGGWYSAVALTGNQVVDESKAAYAHAFVILAATSALAAEIEGAGDLLAEALDNQDRYWFEPEVGRVRESWNREFTRTEDYRGINANMHTTEAYLAAADLTGDEQLLRRAVGILHFVAQQAEVHRWRIPEHFTADWQVLPEYNEDQPAHPFRPFGVTPGHGFEWSRLMLQARQSLVARGEEPPAWMLRGAQELFRTADADSWQVDGEPGFIYTTDFDGHPVVRERMHWVLCEAVGANIVLQRVLGENPELADQLQIWGEYADQFLLEAPGRWWHELDPSNHPAERTWPGKPDAYHVAQMLILPLLPASPAFAAALKRGNIAPIGD</sequence>
<protein>
    <submittedName>
        <fullName evidence="3">AGE family epimerase/isomerase</fullName>
        <ecNumber evidence="3">5.-.-.-</ecNumber>
    </submittedName>
</protein>
<name>A0AAU7V8K6_9ACTO</name>
<reference evidence="3" key="1">
    <citation type="submission" date="2023-11" db="EMBL/GenBank/DDBJ databases">
        <title>Scrofimicrobium hongkongense sp. nov., isolated from a patient with peritonitis.</title>
        <authorList>
            <person name="Lao H.Y."/>
            <person name="Wong A.Y.P."/>
            <person name="Ng T.L."/>
            <person name="Wong R.Y.L."/>
            <person name="Yau M.C.Y."/>
            <person name="Lam J.Y.W."/>
            <person name="Siu G.K.H."/>
        </authorList>
    </citation>
    <scope>NUCLEOTIDE SEQUENCE</scope>
    <source>
        <strain evidence="3">R131</strain>
    </source>
</reference>
<dbReference type="InterPro" id="IPR010819">
    <property type="entry name" value="AGE/CE"/>
</dbReference>
<dbReference type="AlphaFoldDB" id="A0AAU7V8K6"/>
<dbReference type="RefSeq" id="WP_350257807.1">
    <property type="nucleotide sequence ID" value="NZ_CP138335.1"/>
</dbReference>
<dbReference type="EMBL" id="CP138335">
    <property type="protein sequence ID" value="XBW07602.1"/>
    <property type="molecule type" value="Genomic_DNA"/>
</dbReference>
<evidence type="ECO:0000256" key="2">
    <source>
        <dbReference type="ARBA" id="ARBA00023235"/>
    </source>
</evidence>
<proteinExistence type="inferred from homology"/>
<evidence type="ECO:0000313" key="3">
    <source>
        <dbReference type="EMBL" id="XBW07602.1"/>
    </source>
</evidence>
<dbReference type="Gene3D" id="1.50.10.10">
    <property type="match status" value="1"/>
</dbReference>
<organism evidence="3">
    <name type="scientific">Scrofimicrobium appendicitidis</name>
    <dbReference type="NCBI Taxonomy" id="3079930"/>
    <lineage>
        <taxon>Bacteria</taxon>
        <taxon>Bacillati</taxon>
        <taxon>Actinomycetota</taxon>
        <taxon>Actinomycetes</taxon>
        <taxon>Actinomycetales</taxon>
        <taxon>Actinomycetaceae</taxon>
        <taxon>Scrofimicrobium</taxon>
    </lineage>
</organism>
<dbReference type="Pfam" id="PF07221">
    <property type="entry name" value="GlcNAc_2-epim"/>
    <property type="match status" value="1"/>
</dbReference>
<dbReference type="PANTHER" id="PTHR15108">
    <property type="entry name" value="N-ACYLGLUCOSAMINE-2-EPIMERASE"/>
    <property type="match status" value="1"/>
</dbReference>
<dbReference type="EC" id="5.-.-.-" evidence="3"/>
<keyword evidence="2 3" id="KW-0413">Isomerase</keyword>